<protein>
    <recommendedName>
        <fullName evidence="2 5">Cell shape-determining protein MreC</fullName>
    </recommendedName>
    <alternativeName>
        <fullName evidence="4 5">Cell shape protein MreC</fullName>
    </alternativeName>
</protein>
<evidence type="ECO:0000313" key="9">
    <source>
        <dbReference type="Proteomes" id="UP000027931"/>
    </source>
</evidence>
<dbReference type="RefSeq" id="WP_038089638.1">
    <property type="nucleotide sequence ID" value="NZ_JMIR01000019.1"/>
</dbReference>
<keyword evidence="3 5" id="KW-0133">Cell shape</keyword>
<dbReference type="GO" id="GO:0008360">
    <property type="term" value="P:regulation of cell shape"/>
    <property type="evidence" value="ECO:0007669"/>
    <property type="project" value="UniProtKB-KW"/>
</dbReference>
<dbReference type="NCBIfam" id="TIGR00219">
    <property type="entry name" value="mreC"/>
    <property type="match status" value="1"/>
</dbReference>
<dbReference type="PANTHER" id="PTHR34138">
    <property type="entry name" value="CELL SHAPE-DETERMINING PROTEIN MREC"/>
    <property type="match status" value="1"/>
</dbReference>
<comment type="similarity">
    <text evidence="1 5">Belongs to the MreC family.</text>
</comment>
<accession>A0A074LSC4</accession>
<dbReference type="EMBL" id="JMIR01000019">
    <property type="protein sequence ID" value="KEO82683.1"/>
    <property type="molecule type" value="Genomic_DNA"/>
</dbReference>
<keyword evidence="6" id="KW-0175">Coiled coil</keyword>
<dbReference type="Gene3D" id="2.40.10.350">
    <property type="entry name" value="Rod shape-determining protein MreC, domain 2"/>
    <property type="match status" value="1"/>
</dbReference>
<dbReference type="GO" id="GO:0005886">
    <property type="term" value="C:plasma membrane"/>
    <property type="evidence" value="ECO:0007669"/>
    <property type="project" value="TreeGrafter"/>
</dbReference>
<organism evidence="8 9">
    <name type="scientific">Tumebacillus flagellatus</name>
    <dbReference type="NCBI Taxonomy" id="1157490"/>
    <lineage>
        <taxon>Bacteria</taxon>
        <taxon>Bacillati</taxon>
        <taxon>Bacillota</taxon>
        <taxon>Bacilli</taxon>
        <taxon>Bacillales</taxon>
        <taxon>Alicyclobacillaceae</taxon>
        <taxon>Tumebacillus</taxon>
    </lineage>
</organism>
<dbReference type="Proteomes" id="UP000027931">
    <property type="component" value="Unassembled WGS sequence"/>
</dbReference>
<evidence type="ECO:0000259" key="7">
    <source>
        <dbReference type="Pfam" id="PF04085"/>
    </source>
</evidence>
<comment type="function">
    <text evidence="5">Involved in formation and maintenance of cell shape.</text>
</comment>
<reference evidence="8 9" key="1">
    <citation type="journal article" date="2013" name="Int. J. Syst. Evol. Microbiol.">
        <title>Tumebacillus flagellatus sp. nov., an alpha-amylase/pullulanase-producing bacterium isolated from cassava wastewater.</title>
        <authorList>
            <person name="Wang Q."/>
            <person name="Xie N."/>
            <person name="Qin Y."/>
            <person name="Shen N."/>
            <person name="Zhu J."/>
            <person name="Mi H."/>
            <person name="Huang R."/>
        </authorList>
    </citation>
    <scope>NUCLEOTIDE SEQUENCE [LARGE SCALE GENOMIC DNA]</scope>
    <source>
        <strain evidence="8 9">GST4</strain>
    </source>
</reference>
<evidence type="ECO:0000256" key="5">
    <source>
        <dbReference type="PIRNR" id="PIRNR038471"/>
    </source>
</evidence>
<gene>
    <name evidence="8" type="ORF">EL26_14045</name>
</gene>
<dbReference type="InterPro" id="IPR055342">
    <property type="entry name" value="MreC_beta-barrel_core"/>
</dbReference>
<dbReference type="PANTHER" id="PTHR34138:SF1">
    <property type="entry name" value="CELL SHAPE-DETERMINING PROTEIN MREC"/>
    <property type="match status" value="1"/>
</dbReference>
<dbReference type="AlphaFoldDB" id="A0A074LSC4"/>
<evidence type="ECO:0000256" key="4">
    <source>
        <dbReference type="ARBA" id="ARBA00032089"/>
    </source>
</evidence>
<evidence type="ECO:0000313" key="8">
    <source>
        <dbReference type="EMBL" id="KEO82683.1"/>
    </source>
</evidence>
<evidence type="ECO:0000256" key="3">
    <source>
        <dbReference type="ARBA" id="ARBA00022960"/>
    </source>
</evidence>
<dbReference type="eggNOG" id="COG1792">
    <property type="taxonomic scope" value="Bacteria"/>
</dbReference>
<sequence length="287" mass="31485">MTRFFTSKRLMVLLASFILLAALVGVTLRERENPTWPEKMLIDAFGWVQGVVYAPVQEMAGFFEDMQHIKQLYEENAKLKANLNDYSSMRVRIQGLEQENKRLKEDLGLKNRNVNDLQLISANVIGRSPSTWNSEITLDVGTNDGVQKNMAVVTANRGLVGRVYEVTPYHAKVLLITDKGKMGISAKVTSDEQGYGIISGASVDVSQTSKPMLEMSGIKLGADKVKVGDSVVTSNVSDIFPAGLIIGTITSIENDKLGLTKIAQVEPAANLNNMDFLYVVNQAKASQ</sequence>
<feature type="coiled-coil region" evidence="6">
    <location>
        <begin position="69"/>
        <end position="113"/>
    </location>
</feature>
<evidence type="ECO:0000256" key="1">
    <source>
        <dbReference type="ARBA" id="ARBA00009369"/>
    </source>
</evidence>
<dbReference type="Pfam" id="PF04085">
    <property type="entry name" value="MreC"/>
    <property type="match status" value="1"/>
</dbReference>
<name>A0A074LSC4_9BACL</name>
<dbReference type="InterPro" id="IPR042177">
    <property type="entry name" value="Cell/Rod_1"/>
</dbReference>
<evidence type="ECO:0000256" key="2">
    <source>
        <dbReference type="ARBA" id="ARBA00013855"/>
    </source>
</evidence>
<keyword evidence="9" id="KW-1185">Reference proteome</keyword>
<dbReference type="PIRSF" id="PIRSF038471">
    <property type="entry name" value="MreC"/>
    <property type="match status" value="1"/>
</dbReference>
<feature type="domain" description="Rod shape-determining protein MreC beta-barrel core" evidence="7">
    <location>
        <begin position="124"/>
        <end position="280"/>
    </location>
</feature>
<dbReference type="InterPro" id="IPR042175">
    <property type="entry name" value="Cell/Rod_MreC_2"/>
</dbReference>
<proteinExistence type="inferred from homology"/>
<dbReference type="InterPro" id="IPR007221">
    <property type="entry name" value="MreC"/>
</dbReference>
<comment type="caution">
    <text evidence="8">The sequence shown here is derived from an EMBL/GenBank/DDBJ whole genome shotgun (WGS) entry which is preliminary data.</text>
</comment>
<dbReference type="STRING" id="1157490.EL26_14045"/>
<dbReference type="OrthoDB" id="9792313at2"/>
<dbReference type="Gene3D" id="2.40.10.340">
    <property type="entry name" value="Rod shape-determining protein MreC, domain 1"/>
    <property type="match status" value="1"/>
</dbReference>
<evidence type="ECO:0000256" key="6">
    <source>
        <dbReference type="SAM" id="Coils"/>
    </source>
</evidence>